<evidence type="ECO:0000256" key="5">
    <source>
        <dbReference type="ARBA" id="ARBA00023136"/>
    </source>
</evidence>
<evidence type="ECO:0000256" key="2">
    <source>
        <dbReference type="ARBA" id="ARBA00007375"/>
    </source>
</evidence>
<dbReference type="Proteomes" id="UP000184342">
    <property type="component" value="Unassembled WGS sequence"/>
</dbReference>
<keyword evidence="4 6" id="KW-1133">Transmembrane helix</keyword>
<feature type="transmembrane region" description="Helical" evidence="6">
    <location>
        <begin position="173"/>
        <end position="192"/>
    </location>
</feature>
<gene>
    <name evidence="7" type="ORF">SAMN02745691_01318</name>
</gene>
<dbReference type="InterPro" id="IPR012506">
    <property type="entry name" value="TMEM86B-like"/>
</dbReference>
<feature type="transmembrane region" description="Helical" evidence="6">
    <location>
        <begin position="204"/>
        <end position="225"/>
    </location>
</feature>
<comment type="similarity">
    <text evidence="2">Belongs to the TMEM86 family.</text>
</comment>
<dbReference type="Pfam" id="PF07947">
    <property type="entry name" value="YhhN"/>
    <property type="match status" value="1"/>
</dbReference>
<proteinExistence type="inferred from homology"/>
<dbReference type="PANTHER" id="PTHR31885:SF6">
    <property type="entry name" value="GH04784P"/>
    <property type="match status" value="1"/>
</dbReference>
<dbReference type="EMBL" id="FQYT01000012">
    <property type="protein sequence ID" value="SHJ08972.1"/>
    <property type="molecule type" value="Genomic_DNA"/>
</dbReference>
<dbReference type="AlphaFoldDB" id="A0A1M6GGB7"/>
<feature type="transmembrane region" description="Helical" evidence="6">
    <location>
        <begin position="6"/>
        <end position="25"/>
    </location>
</feature>
<keyword evidence="5 6" id="KW-0472">Membrane</keyword>
<protein>
    <submittedName>
        <fullName evidence="7">Uncharacterized membrane protein YhhN</fullName>
    </submittedName>
</protein>
<feature type="transmembrane region" description="Helical" evidence="6">
    <location>
        <begin position="116"/>
        <end position="135"/>
    </location>
</feature>
<feature type="transmembrane region" description="Helical" evidence="6">
    <location>
        <begin position="147"/>
        <end position="167"/>
    </location>
</feature>
<evidence type="ECO:0000256" key="1">
    <source>
        <dbReference type="ARBA" id="ARBA00004141"/>
    </source>
</evidence>
<feature type="transmembrane region" description="Helical" evidence="6">
    <location>
        <begin position="90"/>
        <end position="110"/>
    </location>
</feature>
<evidence type="ECO:0000313" key="8">
    <source>
        <dbReference type="Proteomes" id="UP000184342"/>
    </source>
</evidence>
<feature type="transmembrane region" description="Helical" evidence="6">
    <location>
        <begin position="61"/>
        <end position="83"/>
    </location>
</feature>
<dbReference type="RefSeq" id="WP_073993570.1">
    <property type="nucleotide sequence ID" value="NZ_FQYT01000012.1"/>
</dbReference>
<feature type="transmembrane region" description="Helical" evidence="6">
    <location>
        <begin position="37"/>
        <end position="55"/>
    </location>
</feature>
<accession>A0A1M6GGB7</accession>
<dbReference type="GO" id="GO:0016020">
    <property type="term" value="C:membrane"/>
    <property type="evidence" value="ECO:0007669"/>
    <property type="project" value="UniProtKB-SubCell"/>
</dbReference>
<comment type="subcellular location">
    <subcellularLocation>
        <location evidence="1">Membrane</location>
        <topology evidence="1">Multi-pass membrane protein</topology>
    </subcellularLocation>
</comment>
<organism evidence="7 8">
    <name type="scientific">Parasporobacterium paucivorans DSM 15970</name>
    <dbReference type="NCBI Taxonomy" id="1122934"/>
    <lineage>
        <taxon>Bacteria</taxon>
        <taxon>Bacillati</taxon>
        <taxon>Bacillota</taxon>
        <taxon>Clostridia</taxon>
        <taxon>Lachnospirales</taxon>
        <taxon>Lachnospiraceae</taxon>
        <taxon>Parasporobacterium</taxon>
    </lineage>
</organism>
<dbReference type="PANTHER" id="PTHR31885">
    <property type="entry name" value="GH04784P"/>
    <property type="match status" value="1"/>
</dbReference>
<keyword evidence="3 6" id="KW-0812">Transmembrane</keyword>
<evidence type="ECO:0000256" key="6">
    <source>
        <dbReference type="SAM" id="Phobius"/>
    </source>
</evidence>
<dbReference type="OrthoDB" id="1758248at2"/>
<sequence length="227" mass="25556">MDLRILVTAIICVLYLLVLLPIYIWMDRKRESVETPGYKLVLSGIFCVLGLAAVFVHDFSIFPLLILGGLILAMIGDYFLVFLFADEKRFICGILAFSVTQVFYIAGMIVLSGIGIGEFIMTILVLSAILIVVLKMKPDFGKARLPINIYTALVTLMAAKAVMMLLAGERVMTLQWMFSMGALLFWVSDMFLGINRFIKKRRIFSTLVAVCYFLGQLMIAISVYYQQ</sequence>
<name>A0A1M6GGB7_9FIRM</name>
<dbReference type="STRING" id="1122934.SAMN02745691_01318"/>
<evidence type="ECO:0000256" key="4">
    <source>
        <dbReference type="ARBA" id="ARBA00022989"/>
    </source>
</evidence>
<dbReference type="GO" id="GO:0016787">
    <property type="term" value="F:hydrolase activity"/>
    <property type="evidence" value="ECO:0007669"/>
    <property type="project" value="TreeGrafter"/>
</dbReference>
<evidence type="ECO:0000313" key="7">
    <source>
        <dbReference type="EMBL" id="SHJ08972.1"/>
    </source>
</evidence>
<evidence type="ECO:0000256" key="3">
    <source>
        <dbReference type="ARBA" id="ARBA00022692"/>
    </source>
</evidence>
<reference evidence="7 8" key="1">
    <citation type="submission" date="2016-11" db="EMBL/GenBank/DDBJ databases">
        <authorList>
            <person name="Jaros S."/>
            <person name="Januszkiewicz K."/>
            <person name="Wedrychowicz H."/>
        </authorList>
    </citation>
    <scope>NUCLEOTIDE SEQUENCE [LARGE SCALE GENOMIC DNA]</scope>
    <source>
        <strain evidence="7 8">DSM 15970</strain>
    </source>
</reference>
<keyword evidence="8" id="KW-1185">Reference proteome</keyword>